<dbReference type="PANTHER" id="PTHR37299">
    <property type="entry name" value="TRANSCRIPTIONAL REGULATOR-RELATED"/>
    <property type="match status" value="1"/>
</dbReference>
<sequence length="248" mass="28646">MPLEFYICGKMQLTCIIVDDEPMALQLLESYVIKTPFLRLVGKFSNAIDVLTFLYEGSVPDLIYMDIQMPELTGLQLSKKIPTSTKIVFTTAFDQYAIEGYKVNSIGYLLKPFDYAEFLETAQKALILSTPSVTEKPLEVAQDYMFVKADYKQIKVMYNDILYIESLKDYVKIYLNSQPQPIVTLMSLKKLEEELPEERFMRVHRSFIVALDKVEVVERNQIVFGKQRITIAENCREAFLNKIMPNGQ</sequence>
<feature type="domain" description="Response regulatory" evidence="2">
    <location>
        <begin position="14"/>
        <end position="126"/>
    </location>
</feature>
<name>A0A2X2RVT4_CAPOC</name>
<evidence type="ECO:0000313" key="5">
    <source>
        <dbReference type="Proteomes" id="UP000249891"/>
    </source>
</evidence>
<reference evidence="4 5" key="1">
    <citation type="submission" date="2018-06" db="EMBL/GenBank/DDBJ databases">
        <authorList>
            <consortium name="Pathogen Informatics"/>
            <person name="Doyle S."/>
        </authorList>
    </citation>
    <scope>NUCLEOTIDE SEQUENCE [LARGE SCALE GENOMIC DNA]</scope>
    <source>
        <strain evidence="4 5">NCTC11546</strain>
    </source>
</reference>
<dbReference type="EMBL" id="UARG01000017">
    <property type="protein sequence ID" value="SQA78475.1"/>
    <property type="molecule type" value="Genomic_DNA"/>
</dbReference>
<dbReference type="InterPro" id="IPR046947">
    <property type="entry name" value="LytR-like"/>
</dbReference>
<dbReference type="AlphaFoldDB" id="A0A2X2RVT4"/>
<gene>
    <name evidence="4" type="primary">yehT_2</name>
    <name evidence="4" type="ORF">NCTC11546_01712</name>
</gene>
<keyword evidence="1" id="KW-0597">Phosphoprotein</keyword>
<evidence type="ECO:0000259" key="3">
    <source>
        <dbReference type="PROSITE" id="PS50930"/>
    </source>
</evidence>
<dbReference type="PROSITE" id="PS50110">
    <property type="entry name" value="RESPONSE_REGULATORY"/>
    <property type="match status" value="1"/>
</dbReference>
<dbReference type="Proteomes" id="UP000249891">
    <property type="component" value="Unassembled WGS sequence"/>
</dbReference>
<dbReference type="InterPro" id="IPR007492">
    <property type="entry name" value="LytTR_DNA-bd_dom"/>
</dbReference>
<protein>
    <submittedName>
        <fullName evidence="4">Probable transcriptional regulatory protein YehT</fullName>
    </submittedName>
</protein>
<dbReference type="SUPFAM" id="SSF52172">
    <property type="entry name" value="CheY-like"/>
    <property type="match status" value="1"/>
</dbReference>
<dbReference type="SMART" id="SM00850">
    <property type="entry name" value="LytTR"/>
    <property type="match status" value="1"/>
</dbReference>
<dbReference type="InterPro" id="IPR001789">
    <property type="entry name" value="Sig_transdc_resp-reg_receiver"/>
</dbReference>
<dbReference type="Gene3D" id="3.40.50.2300">
    <property type="match status" value="1"/>
</dbReference>
<dbReference type="SMART" id="SM00448">
    <property type="entry name" value="REC"/>
    <property type="match status" value="1"/>
</dbReference>
<dbReference type="InterPro" id="IPR011006">
    <property type="entry name" value="CheY-like_superfamily"/>
</dbReference>
<evidence type="ECO:0000256" key="1">
    <source>
        <dbReference type="PROSITE-ProRule" id="PRU00169"/>
    </source>
</evidence>
<dbReference type="PANTHER" id="PTHR37299:SF1">
    <property type="entry name" value="STAGE 0 SPORULATION PROTEIN A HOMOLOG"/>
    <property type="match status" value="1"/>
</dbReference>
<dbReference type="Gene3D" id="2.40.50.1020">
    <property type="entry name" value="LytTr DNA-binding domain"/>
    <property type="match status" value="1"/>
</dbReference>
<dbReference type="PROSITE" id="PS50930">
    <property type="entry name" value="HTH_LYTTR"/>
    <property type="match status" value="1"/>
</dbReference>
<proteinExistence type="predicted"/>
<dbReference type="Pfam" id="PF00072">
    <property type="entry name" value="Response_reg"/>
    <property type="match status" value="1"/>
</dbReference>
<dbReference type="GO" id="GO:0000156">
    <property type="term" value="F:phosphorelay response regulator activity"/>
    <property type="evidence" value="ECO:0007669"/>
    <property type="project" value="InterPro"/>
</dbReference>
<organism evidence="4 5">
    <name type="scientific">Capnocytophaga ochracea</name>
    <dbReference type="NCBI Taxonomy" id="1018"/>
    <lineage>
        <taxon>Bacteria</taxon>
        <taxon>Pseudomonadati</taxon>
        <taxon>Bacteroidota</taxon>
        <taxon>Flavobacteriia</taxon>
        <taxon>Flavobacteriales</taxon>
        <taxon>Flavobacteriaceae</taxon>
        <taxon>Capnocytophaga</taxon>
    </lineage>
</organism>
<dbReference type="GO" id="GO:0003677">
    <property type="term" value="F:DNA binding"/>
    <property type="evidence" value="ECO:0007669"/>
    <property type="project" value="InterPro"/>
</dbReference>
<evidence type="ECO:0000259" key="2">
    <source>
        <dbReference type="PROSITE" id="PS50110"/>
    </source>
</evidence>
<dbReference type="Pfam" id="PF04397">
    <property type="entry name" value="LytTR"/>
    <property type="match status" value="1"/>
</dbReference>
<feature type="domain" description="HTH LytTR-type" evidence="3">
    <location>
        <begin position="145"/>
        <end position="219"/>
    </location>
</feature>
<feature type="modified residue" description="4-aspartylphosphate" evidence="1">
    <location>
        <position position="66"/>
    </location>
</feature>
<accession>A0A2X2RVT4</accession>
<evidence type="ECO:0000313" key="4">
    <source>
        <dbReference type="EMBL" id="SQA78475.1"/>
    </source>
</evidence>